<name>A0A645GH10_9ZZZZ</name>
<accession>A0A645GH10</accession>
<sequence length="126" mass="14365">MDDATHFAAKFCLDRHNKPATAHADNRILQIFLRRGRLDHPLQPVTDIAFGGANLAANVQQRVTCRICHFGIRQNGFNDAFRQRRVFCDGIEQIIQHPVFFGAGGILRRIPRQQRFKVAQCVGKQQ</sequence>
<protein>
    <submittedName>
        <fullName evidence="1">Uncharacterized protein</fullName>
    </submittedName>
</protein>
<gene>
    <name evidence="1" type="ORF">SDC9_173651</name>
</gene>
<proteinExistence type="predicted"/>
<dbReference type="AlphaFoldDB" id="A0A645GH10"/>
<comment type="caution">
    <text evidence="1">The sequence shown here is derived from an EMBL/GenBank/DDBJ whole genome shotgun (WGS) entry which is preliminary data.</text>
</comment>
<evidence type="ECO:0000313" key="1">
    <source>
        <dbReference type="EMBL" id="MPN26227.1"/>
    </source>
</evidence>
<reference evidence="1" key="1">
    <citation type="submission" date="2019-08" db="EMBL/GenBank/DDBJ databases">
        <authorList>
            <person name="Kucharzyk K."/>
            <person name="Murdoch R.W."/>
            <person name="Higgins S."/>
            <person name="Loffler F."/>
        </authorList>
    </citation>
    <scope>NUCLEOTIDE SEQUENCE</scope>
</reference>
<dbReference type="EMBL" id="VSSQ01075683">
    <property type="protein sequence ID" value="MPN26227.1"/>
    <property type="molecule type" value="Genomic_DNA"/>
</dbReference>
<organism evidence="1">
    <name type="scientific">bioreactor metagenome</name>
    <dbReference type="NCBI Taxonomy" id="1076179"/>
    <lineage>
        <taxon>unclassified sequences</taxon>
        <taxon>metagenomes</taxon>
        <taxon>ecological metagenomes</taxon>
    </lineage>
</organism>